<feature type="region of interest" description="Disordered" evidence="1">
    <location>
        <begin position="840"/>
        <end position="863"/>
    </location>
</feature>
<evidence type="ECO:0000256" key="1">
    <source>
        <dbReference type="SAM" id="MobiDB-lite"/>
    </source>
</evidence>
<keyword evidence="3" id="KW-1185">Reference proteome</keyword>
<sequence>MRTEWFPFAATAEAKERKTNKTMKLVLPSQARQMAVHNSRYRLAKRLHAFGWPKGIQSLSVTVLETPPAKRKRETTPPSPPGQPSGLAGSEANSPEPWFAPLQWLVMAIVRRWHRICEMGARVKETGAAGETHSTTRSAMLLTFQDLQSAVYSGKDACRSGAHGMSRFPPAMHSGATAYPPRFTLIGPQDLDETTKNVSHGVVYHKVSFEKCGDSVWIDYTFLWCGHPVAARADATWEGRGRRKASPAVRFHREWHRAVKGGGGLPSHVRGACSRPIKLQLQPYRQRRPIHSKLAFSPSKPSVQMTGLVEFPTLLFRRSTFMSLSLWATYTTDEITTEYLRIEHTSKASEVAEAKRSCDNQDTSRSSSLQTNGVICKPSSIQGSQGVKLESDYYIQPTTGQHGPADVSQFANQRQVTYPPAGSPVNRETSAARNSQSENGCAHDKATATSLRLCELSTLCCRPVEGSPWGLPQRAMRRTFTSRAVDGRWSGEQAPFVSDWPSLNAKRVEFRLLACPVSPPWFKIRSEIRYKIDTENCCTIRVRARLEVEMKLISNRRNWRFEISIRDQQPSVLYSVGVTAAMPCTMPHSSNWRPATWLYNVQLLVICTLFRTIDDISQTCELLGRKNVSGNAVVCLTVQEILYVVGFPSPSGQTPVHFLDVNPHWKTMHFKIAWGGEKSTHTEDISRVRCGHSAINRAEKVTASSHVTIHLVRSLLEETHFKKIGALLLEMKSRRPTAQMCKTPGNWRGTEVSLEPSDPALPIALPAGGRGGWAVSLLALHRGETGSSTRPSHTGFSQMGIAPDDAAGPRIFYGVSRSPSPFHSGAAPFSPHLTIIGSQDLVKSRPNLSTQRLQGEARRLRSK</sequence>
<comment type="caution">
    <text evidence="2">The sequence shown here is derived from an EMBL/GenBank/DDBJ whole genome shotgun (WGS) entry which is preliminary data.</text>
</comment>
<reference evidence="2 3" key="1">
    <citation type="submission" date="2023-02" db="EMBL/GenBank/DDBJ databases">
        <title>LHISI_Scaffold_Assembly.</title>
        <authorList>
            <person name="Stuart O.P."/>
            <person name="Cleave R."/>
            <person name="Magrath M.J.L."/>
            <person name="Mikheyev A.S."/>
        </authorList>
    </citation>
    <scope>NUCLEOTIDE SEQUENCE [LARGE SCALE GENOMIC DNA]</scope>
    <source>
        <strain evidence="2">Daus_M_001</strain>
        <tissue evidence="2">Leg muscle</tissue>
    </source>
</reference>
<organism evidence="2 3">
    <name type="scientific">Dryococelus australis</name>
    <dbReference type="NCBI Taxonomy" id="614101"/>
    <lineage>
        <taxon>Eukaryota</taxon>
        <taxon>Metazoa</taxon>
        <taxon>Ecdysozoa</taxon>
        <taxon>Arthropoda</taxon>
        <taxon>Hexapoda</taxon>
        <taxon>Insecta</taxon>
        <taxon>Pterygota</taxon>
        <taxon>Neoptera</taxon>
        <taxon>Polyneoptera</taxon>
        <taxon>Phasmatodea</taxon>
        <taxon>Verophasmatodea</taxon>
        <taxon>Anareolatae</taxon>
        <taxon>Phasmatidae</taxon>
        <taxon>Eurycanthinae</taxon>
        <taxon>Dryococelus</taxon>
    </lineage>
</organism>
<protein>
    <submittedName>
        <fullName evidence="2">Uncharacterized protein</fullName>
    </submittedName>
</protein>
<feature type="compositionally biased region" description="Polar residues" evidence="1">
    <location>
        <begin position="360"/>
        <end position="375"/>
    </location>
</feature>
<feature type="region of interest" description="Disordered" evidence="1">
    <location>
        <begin position="66"/>
        <end position="93"/>
    </location>
</feature>
<evidence type="ECO:0000313" key="3">
    <source>
        <dbReference type="Proteomes" id="UP001159363"/>
    </source>
</evidence>
<dbReference type="EMBL" id="JARBHB010000007">
    <property type="protein sequence ID" value="KAJ8878610.1"/>
    <property type="molecule type" value="Genomic_DNA"/>
</dbReference>
<accession>A0ABQ9H2T0</accession>
<feature type="region of interest" description="Disordered" evidence="1">
    <location>
        <begin position="353"/>
        <end position="375"/>
    </location>
</feature>
<evidence type="ECO:0000313" key="2">
    <source>
        <dbReference type="EMBL" id="KAJ8878610.1"/>
    </source>
</evidence>
<name>A0ABQ9H2T0_9NEOP</name>
<gene>
    <name evidence="2" type="ORF">PR048_019191</name>
</gene>
<feature type="compositionally biased region" description="Polar residues" evidence="1">
    <location>
        <begin position="426"/>
        <end position="439"/>
    </location>
</feature>
<dbReference type="Proteomes" id="UP001159363">
    <property type="component" value="Chromosome 6"/>
</dbReference>
<feature type="region of interest" description="Disordered" evidence="1">
    <location>
        <begin position="416"/>
        <end position="441"/>
    </location>
</feature>
<proteinExistence type="predicted"/>